<dbReference type="PaxDb" id="4097-A0A1S4D6D6"/>
<feature type="domain" description="Reverse transcriptase Ty1/copia-type" evidence="2">
    <location>
        <begin position="83"/>
        <end position="168"/>
    </location>
</feature>
<dbReference type="InterPro" id="IPR013103">
    <property type="entry name" value="RVT_2"/>
</dbReference>
<dbReference type="OrthoDB" id="1712839at2759"/>
<evidence type="ECO:0000256" key="1">
    <source>
        <dbReference type="SAM" id="MobiDB-lite"/>
    </source>
</evidence>
<sequence length="283" mass="32517">AFTNLSRVTKSHITAVNAPIRVDVPTEQYDNANESRPLLKRGRPIGSNDKNPRKRKGENDQNDHNMEAIAQEEHKDIIIDKTSHELQKSLYGLKQSWRIWYNRLSEYLLKDGYKNNPICPCIFIKRSVFEFVIIAVYVDDLNIIGTSKELPKVVECFKREFEMKDLDPFRPQENDEDLVGDETPYLSGIGALMYLANNTRPNIAFAISLLARFSSSLTRTHWNGYLSDSHKARSQTGYLFTYGDNPTTLYEDNVSCIAQLKGGYIKGDRTKHISPKFFFTHDL</sequence>
<gene>
    <name evidence="3" type="primary">LOC107826494</name>
</gene>
<dbReference type="STRING" id="4097.A0A1S4D6D6"/>
<organism evidence="3">
    <name type="scientific">Nicotiana tabacum</name>
    <name type="common">Common tobacco</name>
    <dbReference type="NCBI Taxonomy" id="4097"/>
    <lineage>
        <taxon>Eukaryota</taxon>
        <taxon>Viridiplantae</taxon>
        <taxon>Streptophyta</taxon>
        <taxon>Embryophyta</taxon>
        <taxon>Tracheophyta</taxon>
        <taxon>Spermatophyta</taxon>
        <taxon>Magnoliopsida</taxon>
        <taxon>eudicotyledons</taxon>
        <taxon>Gunneridae</taxon>
        <taxon>Pentapetalae</taxon>
        <taxon>asterids</taxon>
        <taxon>lamiids</taxon>
        <taxon>Solanales</taxon>
        <taxon>Solanaceae</taxon>
        <taxon>Nicotianoideae</taxon>
        <taxon>Nicotianeae</taxon>
        <taxon>Nicotiana</taxon>
    </lineage>
</organism>
<dbReference type="AlphaFoldDB" id="A0A1S4D6D6"/>
<evidence type="ECO:0000259" key="2">
    <source>
        <dbReference type="Pfam" id="PF07727"/>
    </source>
</evidence>
<feature type="region of interest" description="Disordered" evidence="1">
    <location>
        <begin position="27"/>
        <end position="64"/>
    </location>
</feature>
<dbReference type="KEGG" id="nta:107826494"/>
<proteinExistence type="predicted"/>
<evidence type="ECO:0000313" key="3">
    <source>
        <dbReference type="RefSeq" id="XP_016508967.1"/>
    </source>
</evidence>
<protein>
    <recommendedName>
        <fullName evidence="2">Reverse transcriptase Ty1/copia-type domain-containing protein</fullName>
    </recommendedName>
</protein>
<dbReference type="Pfam" id="PF07727">
    <property type="entry name" value="RVT_2"/>
    <property type="match status" value="1"/>
</dbReference>
<name>A0A1S4D6D6_TOBAC</name>
<reference evidence="3" key="1">
    <citation type="submission" date="2025-08" db="UniProtKB">
        <authorList>
            <consortium name="RefSeq"/>
        </authorList>
    </citation>
    <scope>IDENTIFICATION</scope>
</reference>
<dbReference type="RefSeq" id="XP_016508967.1">
    <property type="nucleotide sequence ID" value="XM_016653481.1"/>
</dbReference>
<feature type="non-terminal residue" evidence="3">
    <location>
        <position position="1"/>
    </location>
</feature>
<accession>A0A1S4D6D6</accession>